<accession>A0A241XRG4</accession>
<protein>
    <submittedName>
        <fullName evidence="2">Uncharacterized protein</fullName>
    </submittedName>
</protein>
<evidence type="ECO:0000256" key="1">
    <source>
        <dbReference type="SAM" id="MobiDB-lite"/>
    </source>
</evidence>
<reference evidence="2 3" key="1">
    <citation type="submission" date="2017-05" db="EMBL/GenBank/DDBJ databases">
        <authorList>
            <person name="Song R."/>
            <person name="Chenine A.L."/>
            <person name="Ruprecht R.M."/>
        </authorList>
    </citation>
    <scope>NUCLEOTIDE SEQUENCE [LARGE SCALE GENOMIC DNA]</scope>
    <source>
        <strain evidence="2 3">S567_C10_BS</strain>
    </source>
</reference>
<comment type="caution">
    <text evidence="2">The sequence shown here is derived from an EMBL/GenBank/DDBJ whole genome shotgun (WGS) entry which is preliminary data.</text>
</comment>
<evidence type="ECO:0000313" key="2">
    <source>
        <dbReference type="EMBL" id="OTI63092.1"/>
    </source>
</evidence>
<dbReference type="AlphaFoldDB" id="A0A241XRG4"/>
<dbReference type="Proteomes" id="UP000194857">
    <property type="component" value="Unassembled WGS sequence"/>
</dbReference>
<proteinExistence type="predicted"/>
<dbReference type="EMBL" id="NFFZ01000004">
    <property type="protein sequence ID" value="OTI63092.1"/>
    <property type="molecule type" value="Genomic_DNA"/>
</dbReference>
<sequence length="153" mass="16605">MDVFEQLQLAGIQVVTGHRRLLASLEDGLQVIAVDAHGNGFRIEAVAGSVKVVPVEPSFALEASVHVVSTLSRRAPATVIDADPAAVKEVMDLMAKRVLKLRKVRFLPRQALKRALRAAARKFIINPFDSGAPDVGSKLETASPQQHPERERA</sequence>
<gene>
    <name evidence="2" type="ORF">CAZ10_09645</name>
</gene>
<name>A0A241XRG4_PSEAI</name>
<dbReference type="RefSeq" id="WP_065085750.1">
    <property type="nucleotide sequence ID" value="NZ_NFFZ01000004.1"/>
</dbReference>
<feature type="region of interest" description="Disordered" evidence="1">
    <location>
        <begin position="132"/>
        <end position="153"/>
    </location>
</feature>
<evidence type="ECO:0000313" key="3">
    <source>
        <dbReference type="Proteomes" id="UP000194857"/>
    </source>
</evidence>
<organism evidence="2 3">
    <name type="scientific">Pseudomonas aeruginosa</name>
    <dbReference type="NCBI Taxonomy" id="287"/>
    <lineage>
        <taxon>Bacteria</taxon>
        <taxon>Pseudomonadati</taxon>
        <taxon>Pseudomonadota</taxon>
        <taxon>Gammaproteobacteria</taxon>
        <taxon>Pseudomonadales</taxon>
        <taxon>Pseudomonadaceae</taxon>
        <taxon>Pseudomonas</taxon>
    </lineage>
</organism>